<organism evidence="2 3">
    <name type="scientific">Eumeta variegata</name>
    <name type="common">Bagworm moth</name>
    <name type="synonym">Eumeta japonica</name>
    <dbReference type="NCBI Taxonomy" id="151549"/>
    <lineage>
        <taxon>Eukaryota</taxon>
        <taxon>Metazoa</taxon>
        <taxon>Ecdysozoa</taxon>
        <taxon>Arthropoda</taxon>
        <taxon>Hexapoda</taxon>
        <taxon>Insecta</taxon>
        <taxon>Pterygota</taxon>
        <taxon>Neoptera</taxon>
        <taxon>Endopterygota</taxon>
        <taxon>Lepidoptera</taxon>
        <taxon>Glossata</taxon>
        <taxon>Ditrysia</taxon>
        <taxon>Tineoidea</taxon>
        <taxon>Psychidae</taxon>
        <taxon>Oiketicinae</taxon>
        <taxon>Eumeta</taxon>
    </lineage>
</organism>
<dbReference type="PANTHER" id="PTHR46114">
    <property type="entry name" value="APPLE DOMAIN-CONTAINING PROTEIN"/>
    <property type="match status" value="1"/>
</dbReference>
<sequence>MENHERSASLIRAAASTRFSSAPPTSPALLWELFTPRGQREKSVNFRMASNDMGRTERPCIRLLFLPNFYKGINHKSRNSVNYPNLQSAQRPIPHSDNLPVPQRPVNMDDVTEESVSESSDSDPTFEPSTSNKEPHFITQNDLNDLVRDLDLSKRQAELLASRLHDWNLLEKIPEYPYTDLDIRTSQIFSQDGNIVFCSDIPSVMTELKFEYKTSDWRLFIDSSKVSLKAVLLHNGNKYPSVPVAHATEIKESYENMKSLLEHIKYNQYSWKICGDLKVIAILLGLQLGYTKFSCFLCEWDSRDKKSLCQKEWPKRDALIPGQRNVLHTPLINPEDVLLPPLHIKLGLMKNFVKAMNKNGDGFCYLKKKFPNISDAKIKEGIFVGPQIRNLLADEEFEQKLNPIEKSAWTCFRNVVRNFLGSHRAENYEELVNNLLVAYKDMGCNMSLKIHFLHSHLDFFPQNLGAVSDEHGERFHQDISNMEKRYQGKWSPNMLADYCWTLKRDVPDAKYSRKS</sequence>
<evidence type="ECO:0000313" key="2">
    <source>
        <dbReference type="EMBL" id="GBP71985.1"/>
    </source>
</evidence>
<dbReference type="AlphaFoldDB" id="A0A4C1YCB8"/>
<protein>
    <submittedName>
        <fullName evidence="2">Uncharacterized protein</fullName>
    </submittedName>
</protein>
<feature type="compositionally biased region" description="Polar residues" evidence="1">
    <location>
        <begin position="81"/>
        <end position="90"/>
    </location>
</feature>
<dbReference type="PANTHER" id="PTHR46114:SF1">
    <property type="entry name" value="ZAD DOMAIN-CONTAINING PROTEIN"/>
    <property type="match status" value="1"/>
</dbReference>
<accession>A0A4C1YCB8</accession>
<reference evidence="2 3" key="1">
    <citation type="journal article" date="2019" name="Commun. Biol.">
        <title>The bagworm genome reveals a unique fibroin gene that provides high tensile strength.</title>
        <authorList>
            <person name="Kono N."/>
            <person name="Nakamura H."/>
            <person name="Ohtoshi R."/>
            <person name="Tomita M."/>
            <person name="Numata K."/>
            <person name="Arakawa K."/>
        </authorList>
    </citation>
    <scope>NUCLEOTIDE SEQUENCE [LARGE SCALE GENOMIC DNA]</scope>
</reference>
<gene>
    <name evidence="2" type="ORF">EVAR_45300_1</name>
</gene>
<name>A0A4C1YCB8_EUMVA</name>
<evidence type="ECO:0000313" key="3">
    <source>
        <dbReference type="Proteomes" id="UP000299102"/>
    </source>
</evidence>
<evidence type="ECO:0000256" key="1">
    <source>
        <dbReference type="SAM" id="MobiDB-lite"/>
    </source>
</evidence>
<dbReference type="Proteomes" id="UP000299102">
    <property type="component" value="Unassembled WGS sequence"/>
</dbReference>
<proteinExistence type="predicted"/>
<dbReference type="EMBL" id="BGZK01001128">
    <property type="protein sequence ID" value="GBP71985.1"/>
    <property type="molecule type" value="Genomic_DNA"/>
</dbReference>
<feature type="region of interest" description="Disordered" evidence="1">
    <location>
        <begin position="81"/>
        <end position="138"/>
    </location>
</feature>
<dbReference type="OrthoDB" id="8063408at2759"/>
<comment type="caution">
    <text evidence="2">The sequence shown here is derived from an EMBL/GenBank/DDBJ whole genome shotgun (WGS) entry which is preliminary data.</text>
</comment>
<keyword evidence="3" id="KW-1185">Reference proteome</keyword>